<proteinExistence type="predicted"/>
<dbReference type="Proteomes" id="UP000648663">
    <property type="component" value="Unassembled WGS sequence"/>
</dbReference>
<evidence type="ECO:0000313" key="2">
    <source>
        <dbReference type="Proteomes" id="UP000648663"/>
    </source>
</evidence>
<sequence>MARLKRLPGRIHFGRTLTHIDPASRHRCTQDHSYQRDTSSRATICAMSSDVPVTRAGVPEWDAQGEGGSRGTSHVITVVAPA</sequence>
<evidence type="ECO:0000313" key="1">
    <source>
        <dbReference type="EMBL" id="GGL86035.1"/>
    </source>
</evidence>
<name>A0ABQ2GC94_9ACTN</name>
<dbReference type="EMBL" id="BMMI01000020">
    <property type="protein sequence ID" value="GGL86035.1"/>
    <property type="molecule type" value="Genomic_DNA"/>
</dbReference>
<keyword evidence="2" id="KW-1185">Reference proteome</keyword>
<protein>
    <submittedName>
        <fullName evidence="1">Uncharacterized protein</fullName>
    </submittedName>
</protein>
<comment type="caution">
    <text evidence="1">The sequence shown here is derived from an EMBL/GenBank/DDBJ whole genome shotgun (WGS) entry which is preliminary data.</text>
</comment>
<gene>
    <name evidence="1" type="ORF">GCM10011589_48080</name>
</gene>
<accession>A0ABQ2GC94</accession>
<organism evidence="1 2">
    <name type="scientific">Modestobacter marinus</name>
    <dbReference type="NCBI Taxonomy" id="477641"/>
    <lineage>
        <taxon>Bacteria</taxon>
        <taxon>Bacillati</taxon>
        <taxon>Actinomycetota</taxon>
        <taxon>Actinomycetes</taxon>
        <taxon>Geodermatophilales</taxon>
        <taxon>Geodermatophilaceae</taxon>
        <taxon>Modestobacter</taxon>
    </lineage>
</organism>
<reference evidence="2" key="1">
    <citation type="journal article" date="2019" name="Int. J. Syst. Evol. Microbiol.">
        <title>The Global Catalogue of Microorganisms (GCM) 10K type strain sequencing project: providing services to taxonomists for standard genome sequencing and annotation.</title>
        <authorList>
            <consortium name="The Broad Institute Genomics Platform"/>
            <consortium name="The Broad Institute Genome Sequencing Center for Infectious Disease"/>
            <person name="Wu L."/>
            <person name="Ma J."/>
        </authorList>
    </citation>
    <scope>NUCLEOTIDE SEQUENCE [LARGE SCALE GENOMIC DNA]</scope>
    <source>
        <strain evidence="2">CGMCC 4.5581</strain>
    </source>
</reference>